<evidence type="ECO:0000256" key="6">
    <source>
        <dbReference type="ARBA" id="ARBA00022723"/>
    </source>
</evidence>
<evidence type="ECO:0000256" key="1">
    <source>
        <dbReference type="ARBA" id="ARBA00000189"/>
    </source>
</evidence>
<feature type="site" description="Transition state stabilizer" evidence="13">
    <location>
        <position position="66"/>
    </location>
</feature>
<dbReference type="InterPro" id="IPR000823">
    <property type="entry name" value="Peroxidase_pln"/>
</dbReference>
<dbReference type="PANTHER" id="PTHR31517">
    <property type="match status" value="1"/>
</dbReference>
<evidence type="ECO:0000256" key="2">
    <source>
        <dbReference type="ARBA" id="ARBA00002322"/>
    </source>
</evidence>
<dbReference type="PRINTS" id="PR00461">
    <property type="entry name" value="PLPEROXIDASE"/>
</dbReference>
<evidence type="ECO:0000256" key="15">
    <source>
        <dbReference type="RuleBase" id="RU362060"/>
    </source>
</evidence>
<dbReference type="EMBL" id="CM035420">
    <property type="protein sequence ID" value="KAH7404349.1"/>
    <property type="molecule type" value="Genomic_DNA"/>
</dbReference>
<comment type="catalytic activity">
    <reaction evidence="1 15">
        <text>2 a phenolic donor + H2O2 = 2 a phenolic radical donor + 2 H2O</text>
        <dbReference type="Rhea" id="RHEA:56136"/>
        <dbReference type="ChEBI" id="CHEBI:15377"/>
        <dbReference type="ChEBI" id="CHEBI:16240"/>
        <dbReference type="ChEBI" id="CHEBI:139520"/>
        <dbReference type="ChEBI" id="CHEBI:139521"/>
        <dbReference type="EC" id="1.11.1.7"/>
    </reaction>
</comment>
<comment type="subcellular location">
    <subcellularLocation>
        <location evidence="15">Secreted</location>
    </subcellularLocation>
</comment>
<feature type="binding site" evidence="12">
    <location>
        <position position="250"/>
    </location>
    <ligand>
        <name>Ca(2+)</name>
        <dbReference type="ChEBI" id="CHEBI:29108"/>
        <label>2</label>
    </ligand>
</feature>
<dbReference type="GO" id="GO:0005576">
    <property type="term" value="C:extracellular region"/>
    <property type="evidence" value="ECO:0007669"/>
    <property type="project" value="UniProtKB-SubCell"/>
</dbReference>
<dbReference type="FunFam" id="1.10.520.10:FF:000010">
    <property type="entry name" value="Peroxidase"/>
    <property type="match status" value="1"/>
</dbReference>
<evidence type="ECO:0000256" key="3">
    <source>
        <dbReference type="ARBA" id="ARBA00012313"/>
    </source>
</evidence>
<accession>A0A8T2T5Z6</accession>
<dbReference type="OrthoDB" id="2113341at2759"/>
<dbReference type="CDD" id="cd00693">
    <property type="entry name" value="secretory_peroxidase"/>
    <property type="match status" value="1"/>
</dbReference>
<dbReference type="Gene3D" id="1.10.520.10">
    <property type="match status" value="1"/>
</dbReference>
<dbReference type="AlphaFoldDB" id="A0A8T2T5Z6"/>
<dbReference type="GO" id="GO:0046872">
    <property type="term" value="F:metal ion binding"/>
    <property type="evidence" value="ECO:0007669"/>
    <property type="project" value="UniProtKB-UniRule"/>
</dbReference>
<evidence type="ECO:0000256" key="9">
    <source>
        <dbReference type="ARBA" id="ARBA00023157"/>
    </source>
</evidence>
<keyword evidence="15" id="KW-0376">Hydrogen peroxide</keyword>
<feature type="domain" description="Plant heme peroxidase family profile" evidence="16">
    <location>
        <begin position="29"/>
        <end position="327"/>
    </location>
</feature>
<comment type="cofactor">
    <cofactor evidence="12 15">
        <name>heme b</name>
        <dbReference type="ChEBI" id="CHEBI:60344"/>
    </cofactor>
    <text evidence="12 15">Binds 1 heme b (iron(II)-protoporphyrin IX) group per subunit.</text>
</comment>
<keyword evidence="15" id="KW-0964">Secreted</keyword>
<dbReference type="EC" id="1.11.1.7" evidence="3 15"/>
<dbReference type="PRINTS" id="PR00458">
    <property type="entry name" value="PEROXIDASE"/>
</dbReference>
<keyword evidence="12 15" id="KW-0106">Calcium</keyword>
<feature type="binding site" evidence="12">
    <location>
        <position position="71"/>
    </location>
    <ligand>
        <name>Ca(2+)</name>
        <dbReference type="ChEBI" id="CHEBI:29108"/>
        <label>1</label>
    </ligand>
</feature>
<dbReference type="InterPro" id="IPR033905">
    <property type="entry name" value="Secretory_peroxidase"/>
</dbReference>
<dbReference type="PROSITE" id="PS50873">
    <property type="entry name" value="PEROXIDASE_4"/>
    <property type="match status" value="1"/>
</dbReference>
<reference evidence="17" key="1">
    <citation type="submission" date="2021-08" db="EMBL/GenBank/DDBJ databases">
        <title>WGS assembly of Ceratopteris richardii.</title>
        <authorList>
            <person name="Marchant D.B."/>
            <person name="Chen G."/>
            <person name="Jenkins J."/>
            <person name="Shu S."/>
            <person name="Leebens-Mack J."/>
            <person name="Grimwood J."/>
            <person name="Schmutz J."/>
            <person name="Soltis P."/>
            <person name="Soltis D."/>
            <person name="Chen Z.-H."/>
        </authorList>
    </citation>
    <scope>NUCLEOTIDE SEQUENCE</scope>
    <source>
        <strain evidence="17">Whitten #5841</strain>
        <tissue evidence="17">Leaf</tissue>
    </source>
</reference>
<comment type="caution">
    <text evidence="17">The sequence shown here is derived from an EMBL/GenBank/DDBJ whole genome shotgun (WGS) entry which is preliminary data.</text>
</comment>
<keyword evidence="9 14" id="KW-1015">Disulfide bond</keyword>
<feature type="binding site" evidence="12">
    <location>
        <position position="76"/>
    </location>
    <ligand>
        <name>Ca(2+)</name>
        <dbReference type="ChEBI" id="CHEBI:29108"/>
        <label>1</label>
    </ligand>
</feature>
<dbReference type="GO" id="GO:0006979">
    <property type="term" value="P:response to oxidative stress"/>
    <property type="evidence" value="ECO:0007669"/>
    <property type="project" value="UniProtKB-UniRule"/>
</dbReference>
<keyword evidence="6 12" id="KW-0479">Metal-binding</keyword>
<name>A0A8T2T5Z6_CERRI</name>
<dbReference type="GO" id="GO:0140825">
    <property type="term" value="F:lactoperoxidase activity"/>
    <property type="evidence" value="ECO:0007669"/>
    <property type="project" value="UniProtKB-EC"/>
</dbReference>
<feature type="chain" id="PRO_5035963814" description="Peroxidase" evidence="15">
    <location>
        <begin position="25"/>
        <end position="327"/>
    </location>
</feature>
<proteinExistence type="inferred from homology"/>
<gene>
    <name evidence="17" type="ORF">KP509_15G021700</name>
</gene>
<evidence type="ECO:0000256" key="8">
    <source>
        <dbReference type="ARBA" id="ARBA00023004"/>
    </source>
</evidence>
<keyword evidence="18" id="KW-1185">Reference proteome</keyword>
<feature type="binding site" evidence="12">
    <location>
        <position position="247"/>
    </location>
    <ligand>
        <name>Ca(2+)</name>
        <dbReference type="ChEBI" id="CHEBI:29108"/>
        <label>2</label>
    </ligand>
</feature>
<dbReference type="GO" id="GO:0042744">
    <property type="term" value="P:hydrogen peroxide catabolic process"/>
    <property type="evidence" value="ECO:0007669"/>
    <property type="project" value="UniProtKB-KW"/>
</dbReference>
<dbReference type="FunFam" id="1.10.420.10:FF:000007">
    <property type="entry name" value="Peroxidase"/>
    <property type="match status" value="1"/>
</dbReference>
<evidence type="ECO:0000313" key="18">
    <source>
        <dbReference type="Proteomes" id="UP000825935"/>
    </source>
</evidence>
<feature type="disulfide bond" evidence="14">
    <location>
        <begin position="39"/>
        <end position="118"/>
    </location>
</feature>
<feature type="disulfide bond" evidence="14">
    <location>
        <begin position="204"/>
        <end position="231"/>
    </location>
</feature>
<keyword evidence="10" id="KW-0325">Glycoprotein</keyword>
<dbReference type="PANTHER" id="PTHR31517:SF80">
    <property type="entry name" value="PEROXIDASE"/>
    <property type="match status" value="1"/>
</dbReference>
<keyword evidence="4 15" id="KW-0575">Peroxidase</keyword>
<dbReference type="Gene3D" id="1.10.420.10">
    <property type="entry name" value="Peroxidase, domain 2"/>
    <property type="match status" value="1"/>
</dbReference>
<feature type="binding site" evidence="12">
    <location>
        <position position="255"/>
    </location>
    <ligand>
        <name>Ca(2+)</name>
        <dbReference type="ChEBI" id="CHEBI:29108"/>
        <label>2</label>
    </ligand>
</feature>
<evidence type="ECO:0000256" key="10">
    <source>
        <dbReference type="ARBA" id="ARBA00023180"/>
    </source>
</evidence>
<feature type="binding site" evidence="12">
    <location>
        <position position="74"/>
    </location>
    <ligand>
        <name>Ca(2+)</name>
        <dbReference type="ChEBI" id="CHEBI:29108"/>
        <label>1</label>
    </ligand>
</feature>
<keyword evidence="8 12" id="KW-0408">Iron</keyword>
<dbReference type="InterPro" id="IPR010255">
    <property type="entry name" value="Haem_peroxidase_sf"/>
</dbReference>
<dbReference type="GO" id="GO:0020037">
    <property type="term" value="F:heme binding"/>
    <property type="evidence" value="ECO:0007669"/>
    <property type="project" value="UniProtKB-UniRule"/>
</dbReference>
<evidence type="ECO:0000256" key="12">
    <source>
        <dbReference type="PIRSR" id="PIRSR600823-3"/>
    </source>
</evidence>
<dbReference type="SUPFAM" id="SSF48113">
    <property type="entry name" value="Heme-dependent peroxidases"/>
    <property type="match status" value="1"/>
</dbReference>
<evidence type="ECO:0000259" key="16">
    <source>
        <dbReference type="PROSITE" id="PS50873"/>
    </source>
</evidence>
<keyword evidence="7 15" id="KW-0732">Signal</keyword>
<comment type="function">
    <text evidence="2">Removal of H(2)O(2), oxidation of toxic reductants, biosynthesis and degradation of lignin, suberization, auxin catabolism, response to environmental stresses such as wounding, pathogen attack and oxidative stress. These functions might be dependent on each isozyme/isoform in each plant tissue.</text>
</comment>
<feature type="disulfide bond" evidence="14">
    <location>
        <begin position="72"/>
        <end position="77"/>
    </location>
</feature>
<dbReference type="InterPro" id="IPR002016">
    <property type="entry name" value="Haem_peroxidase"/>
</dbReference>
<dbReference type="Pfam" id="PF00141">
    <property type="entry name" value="peroxidase"/>
    <property type="match status" value="1"/>
</dbReference>
<dbReference type="Proteomes" id="UP000825935">
    <property type="component" value="Chromosome 15"/>
</dbReference>
<feature type="binding site" evidence="12">
    <location>
        <position position="198"/>
    </location>
    <ligand>
        <name>Ca(2+)</name>
        <dbReference type="ChEBI" id="CHEBI:29108"/>
        <label>2</label>
    </ligand>
</feature>
<evidence type="ECO:0000256" key="5">
    <source>
        <dbReference type="ARBA" id="ARBA00022617"/>
    </source>
</evidence>
<evidence type="ECO:0000313" key="17">
    <source>
        <dbReference type="EMBL" id="KAH7404349.1"/>
    </source>
</evidence>
<feature type="binding site" evidence="12">
    <location>
        <position position="78"/>
    </location>
    <ligand>
        <name>Ca(2+)</name>
        <dbReference type="ChEBI" id="CHEBI:29108"/>
        <label>1</label>
    </ligand>
</feature>
<keyword evidence="5 15" id="KW-0349">Heme</keyword>
<keyword evidence="15" id="KW-0560">Oxidoreductase</keyword>
<comment type="similarity">
    <text evidence="15">Belongs to the peroxidase family. Classical plant (class III) peroxidase subfamily.</text>
</comment>
<evidence type="ECO:0000256" key="13">
    <source>
        <dbReference type="PIRSR" id="PIRSR600823-4"/>
    </source>
</evidence>
<feature type="signal peptide" evidence="15">
    <location>
        <begin position="1"/>
        <end position="24"/>
    </location>
</feature>
<feature type="active site" description="Proton acceptor" evidence="11">
    <location>
        <position position="70"/>
    </location>
</feature>
<evidence type="ECO:0000256" key="4">
    <source>
        <dbReference type="ARBA" id="ARBA00022559"/>
    </source>
</evidence>
<sequence>MDLFRSFMVIMVLCVSLIVKGAGAAGGHGLSYGFYKSTCPQAEKIVKDQVTKIYYIHGNSAISFHRNVFHDCAVTGCDASLLLESTPQNRGEKESERNFGMRNFKYLNVIKAAVDRECPGVVSCADIVVLSGRDGVTMLGGPHFEVKTGRRDTTLHTTDKDADRYLLDADAGVDAFLDNMAKLNINTPQAVALIGSHTVGRVHCVHLVSRLYPTVDITLNATYAEYLKMRCPSPHPDPKAVKYARNDPITPMRFDNNYYKNVMQMKGLLRLDNALYLDPRTKPYVQRMAKDNSYFFQQFVEGMSILTEHNVLTGNKGEIRKHCEWVN</sequence>
<protein>
    <recommendedName>
        <fullName evidence="3 15">Peroxidase</fullName>
        <ecNumber evidence="3 15">1.11.1.7</ecNumber>
    </recommendedName>
</protein>
<evidence type="ECO:0000256" key="14">
    <source>
        <dbReference type="PIRSR" id="PIRSR600823-5"/>
    </source>
</evidence>
<evidence type="ECO:0000256" key="11">
    <source>
        <dbReference type="PIRSR" id="PIRSR600823-1"/>
    </source>
</evidence>
<dbReference type="OMA" id="ITIMSEH"/>
<feature type="binding site" evidence="12">
    <location>
        <position position="92"/>
    </location>
    <ligand>
        <name>Ca(2+)</name>
        <dbReference type="ChEBI" id="CHEBI:29108"/>
        <label>1</label>
    </ligand>
</feature>
<feature type="disulfide bond" evidence="14">
    <location>
        <begin position="124"/>
        <end position="323"/>
    </location>
</feature>
<feature type="binding site" description="axial binding residue" evidence="12">
    <location>
        <position position="197"/>
    </location>
    <ligand>
        <name>heme b</name>
        <dbReference type="ChEBI" id="CHEBI:60344"/>
    </ligand>
    <ligandPart>
        <name>Fe</name>
        <dbReference type="ChEBI" id="CHEBI:18248"/>
    </ligandPart>
</feature>
<comment type="cofactor">
    <cofactor evidence="12 15">
        <name>Ca(2+)</name>
        <dbReference type="ChEBI" id="CHEBI:29108"/>
    </cofactor>
    <text evidence="12 15">Binds 2 calcium ions per subunit.</text>
</comment>
<feature type="binding site" evidence="12">
    <location>
        <position position="80"/>
    </location>
    <ligand>
        <name>Ca(2+)</name>
        <dbReference type="ChEBI" id="CHEBI:29108"/>
        <label>1</label>
    </ligand>
</feature>
<organism evidence="17 18">
    <name type="scientific">Ceratopteris richardii</name>
    <name type="common">Triangle waterfern</name>
    <dbReference type="NCBI Taxonomy" id="49495"/>
    <lineage>
        <taxon>Eukaryota</taxon>
        <taxon>Viridiplantae</taxon>
        <taxon>Streptophyta</taxon>
        <taxon>Embryophyta</taxon>
        <taxon>Tracheophyta</taxon>
        <taxon>Polypodiopsida</taxon>
        <taxon>Polypodiidae</taxon>
        <taxon>Polypodiales</taxon>
        <taxon>Pteridineae</taxon>
        <taxon>Pteridaceae</taxon>
        <taxon>Parkerioideae</taxon>
        <taxon>Ceratopteris</taxon>
    </lineage>
</organism>
<evidence type="ECO:0000256" key="7">
    <source>
        <dbReference type="ARBA" id="ARBA00022729"/>
    </source>
</evidence>